<evidence type="ECO:0000256" key="1">
    <source>
        <dbReference type="SAM" id="MobiDB-lite"/>
    </source>
</evidence>
<sequence>MLYQLCPDAVHHPRGSRDVTLVRAGCSASLSDISRSVSKMAHTKYPPKSARLTENTACQVQPPPPPSAPHIPLPARLTASSSASSQTARCHPNTRPAHHPPAPVPRPYYGPPPARPRPAVSAAGSPPAARELLARLVLRYDVGRLRRLGGQRGRYELGFARHRELRGSNAASPCVILSITVLITTTRDQRDLPYLEVPPLKH</sequence>
<dbReference type="AlphaFoldDB" id="A0A1C7M6X1"/>
<name>A0A1C7M6X1_GRIFR</name>
<protein>
    <submittedName>
        <fullName evidence="2">Uncharacterized protein</fullName>
    </submittedName>
</protein>
<dbReference type="Proteomes" id="UP000092993">
    <property type="component" value="Unassembled WGS sequence"/>
</dbReference>
<keyword evidence="3" id="KW-1185">Reference proteome</keyword>
<feature type="compositionally biased region" description="Pro residues" evidence="1">
    <location>
        <begin position="99"/>
        <end position="116"/>
    </location>
</feature>
<dbReference type="EMBL" id="LUGG01000009">
    <property type="protein sequence ID" value="OBZ72695.1"/>
    <property type="molecule type" value="Genomic_DNA"/>
</dbReference>
<proteinExistence type="predicted"/>
<accession>A0A1C7M6X1</accession>
<evidence type="ECO:0000313" key="3">
    <source>
        <dbReference type="Proteomes" id="UP000092993"/>
    </source>
</evidence>
<reference evidence="2 3" key="1">
    <citation type="submission" date="2016-03" db="EMBL/GenBank/DDBJ databases">
        <title>Whole genome sequencing of Grifola frondosa 9006-11.</title>
        <authorList>
            <person name="Min B."/>
            <person name="Park H."/>
            <person name="Kim J.-G."/>
            <person name="Cho H."/>
            <person name="Oh Y.-L."/>
            <person name="Kong W.-S."/>
            <person name="Choi I.-G."/>
        </authorList>
    </citation>
    <scope>NUCLEOTIDE SEQUENCE [LARGE SCALE GENOMIC DNA]</scope>
    <source>
        <strain evidence="2 3">9006-11</strain>
    </source>
</reference>
<comment type="caution">
    <text evidence="2">The sequence shown here is derived from an EMBL/GenBank/DDBJ whole genome shotgun (WGS) entry which is preliminary data.</text>
</comment>
<evidence type="ECO:0000313" key="2">
    <source>
        <dbReference type="EMBL" id="OBZ72695.1"/>
    </source>
</evidence>
<gene>
    <name evidence="2" type="ORF">A0H81_07704</name>
</gene>
<organism evidence="2 3">
    <name type="scientific">Grifola frondosa</name>
    <name type="common">Maitake</name>
    <name type="synonym">Polyporus frondosus</name>
    <dbReference type="NCBI Taxonomy" id="5627"/>
    <lineage>
        <taxon>Eukaryota</taxon>
        <taxon>Fungi</taxon>
        <taxon>Dikarya</taxon>
        <taxon>Basidiomycota</taxon>
        <taxon>Agaricomycotina</taxon>
        <taxon>Agaricomycetes</taxon>
        <taxon>Polyporales</taxon>
        <taxon>Grifolaceae</taxon>
        <taxon>Grifola</taxon>
    </lineage>
</organism>
<feature type="compositionally biased region" description="Pro residues" evidence="1">
    <location>
        <begin position="61"/>
        <end position="72"/>
    </location>
</feature>
<feature type="region of interest" description="Disordered" evidence="1">
    <location>
        <begin position="38"/>
        <end position="124"/>
    </location>
</feature>